<reference evidence="4 5" key="1">
    <citation type="submission" date="2023-02" db="EMBL/GenBank/DDBJ databases">
        <title>Genome sequence of Lacticaseibacillus sp. KACC 23028.</title>
        <authorList>
            <person name="Kim S."/>
            <person name="Heo J."/>
            <person name="Kwon S.-W."/>
        </authorList>
    </citation>
    <scope>NUCLEOTIDE SEQUENCE [LARGE SCALE GENOMIC DNA]</scope>
    <source>
        <strain evidence="4 5">KACC 23028</strain>
    </source>
</reference>
<dbReference type="RefSeq" id="WP_274261635.1">
    <property type="nucleotide sequence ID" value="NZ_CP117884.1"/>
</dbReference>
<dbReference type="InterPro" id="IPR051056">
    <property type="entry name" value="Glycosyl_Hydrolase_73"/>
</dbReference>
<dbReference type="GO" id="GO:0016787">
    <property type="term" value="F:hydrolase activity"/>
    <property type="evidence" value="ECO:0007669"/>
    <property type="project" value="UniProtKB-KW"/>
</dbReference>
<sequence length="210" mass="23486">MPYKRRRRRKLNIPAGVLALIAALVVGLVAVVGQYEHIQDAREASISESNAALLQRKQAFIHRLVPYAKTLYVNYGVLPSITISQAILESDWGNSKLASDYHNLFGVKASTAESGQELTTQEFVNGQWQTVTGRFRVYSDDYASMRDHALLLAHGTSWNHNQYATVIAARDYQTAARALQTSGYATDPGYTSKLIAIIQKYKLNQYDTKE</sequence>
<dbReference type="PRINTS" id="PR01002">
    <property type="entry name" value="FLGFLGJ"/>
</dbReference>
<dbReference type="SMART" id="SM00047">
    <property type="entry name" value="LYZ2"/>
    <property type="match status" value="1"/>
</dbReference>
<evidence type="ECO:0000259" key="3">
    <source>
        <dbReference type="SMART" id="SM00047"/>
    </source>
</evidence>
<dbReference type="Pfam" id="PF01832">
    <property type="entry name" value="Glucosaminidase"/>
    <property type="match status" value="1"/>
</dbReference>
<keyword evidence="5" id="KW-1185">Reference proteome</keyword>
<proteinExistence type="inferred from homology"/>
<accession>A0ABY7WUK3</accession>
<evidence type="ECO:0000313" key="5">
    <source>
        <dbReference type="Proteomes" id="UP001220377"/>
    </source>
</evidence>
<protein>
    <submittedName>
        <fullName evidence="4">Glycoside hydrolase family 73 protein</fullName>
    </submittedName>
</protein>
<evidence type="ECO:0000256" key="2">
    <source>
        <dbReference type="ARBA" id="ARBA00022801"/>
    </source>
</evidence>
<gene>
    <name evidence="4" type="ORF">PQ472_04225</name>
</gene>
<dbReference type="PANTHER" id="PTHR33308">
    <property type="entry name" value="PEPTIDOGLYCAN HYDROLASE FLGJ"/>
    <property type="match status" value="1"/>
</dbReference>
<dbReference type="PANTHER" id="PTHR33308:SF10">
    <property type="entry name" value="EXO-GLUCOSAMINIDASE LYTG"/>
    <property type="match status" value="1"/>
</dbReference>
<feature type="domain" description="Mannosyl-glycoprotein endo-beta-N-acetylglucosamidase-like" evidence="3">
    <location>
        <begin position="45"/>
        <end position="207"/>
    </location>
</feature>
<dbReference type="Gene3D" id="1.10.530.10">
    <property type="match status" value="1"/>
</dbReference>
<dbReference type="EMBL" id="CP117884">
    <property type="protein sequence ID" value="WDF83449.1"/>
    <property type="molecule type" value="Genomic_DNA"/>
</dbReference>
<dbReference type="Gene3D" id="4.10.80.30">
    <property type="entry name" value="DNA polymerase, domain 6"/>
    <property type="match status" value="1"/>
</dbReference>
<keyword evidence="2 4" id="KW-0378">Hydrolase</keyword>
<evidence type="ECO:0000313" key="4">
    <source>
        <dbReference type="EMBL" id="WDF83449.1"/>
    </source>
</evidence>
<name>A0ABY7WUK3_9LACO</name>
<dbReference type="Proteomes" id="UP001220377">
    <property type="component" value="Chromosome"/>
</dbReference>
<organism evidence="4 5">
    <name type="scientific">Lacticaseibacillus pabuli</name>
    <dbReference type="NCBI Taxonomy" id="3025672"/>
    <lineage>
        <taxon>Bacteria</taxon>
        <taxon>Bacillati</taxon>
        <taxon>Bacillota</taxon>
        <taxon>Bacilli</taxon>
        <taxon>Lactobacillales</taxon>
        <taxon>Lactobacillaceae</taxon>
        <taxon>Lacticaseibacillus</taxon>
    </lineage>
</organism>
<evidence type="ECO:0000256" key="1">
    <source>
        <dbReference type="ARBA" id="ARBA00010266"/>
    </source>
</evidence>
<dbReference type="InterPro" id="IPR002901">
    <property type="entry name" value="MGlyc_endo_b_GlcNAc-like_dom"/>
</dbReference>
<comment type="similarity">
    <text evidence="1">Belongs to the glycosyl hydrolase 73 family.</text>
</comment>